<evidence type="ECO:0000313" key="1">
    <source>
        <dbReference type="EMBL" id="KAF9681164.1"/>
    </source>
</evidence>
<accession>A0A835KA84</accession>
<sequence>MLYTPVNIKVVPKLRSTDSVKASTIGMYTTFDGNLDLGARAWMSWRGYTLQGKSNTGNATFAILIGR</sequence>
<name>A0A835KA84_9ROSI</name>
<comment type="caution">
    <text evidence="1">The sequence shown here is derived from an EMBL/GenBank/DDBJ whole genome shotgun (WGS) entry which is preliminary data.</text>
</comment>
<proteinExistence type="predicted"/>
<organism evidence="1 2">
    <name type="scientific">Salix dunnii</name>
    <dbReference type="NCBI Taxonomy" id="1413687"/>
    <lineage>
        <taxon>Eukaryota</taxon>
        <taxon>Viridiplantae</taxon>
        <taxon>Streptophyta</taxon>
        <taxon>Embryophyta</taxon>
        <taxon>Tracheophyta</taxon>
        <taxon>Spermatophyta</taxon>
        <taxon>Magnoliopsida</taxon>
        <taxon>eudicotyledons</taxon>
        <taxon>Gunneridae</taxon>
        <taxon>Pentapetalae</taxon>
        <taxon>rosids</taxon>
        <taxon>fabids</taxon>
        <taxon>Malpighiales</taxon>
        <taxon>Salicaceae</taxon>
        <taxon>Saliceae</taxon>
        <taxon>Salix</taxon>
    </lineage>
</organism>
<protein>
    <submittedName>
        <fullName evidence="1">Uncharacterized protein</fullName>
    </submittedName>
</protein>
<dbReference type="AlphaFoldDB" id="A0A835KA84"/>
<evidence type="ECO:0000313" key="2">
    <source>
        <dbReference type="Proteomes" id="UP000657918"/>
    </source>
</evidence>
<dbReference type="EMBL" id="JADGMS010000006">
    <property type="protein sequence ID" value="KAF9681164.1"/>
    <property type="molecule type" value="Genomic_DNA"/>
</dbReference>
<keyword evidence="2" id="KW-1185">Reference proteome</keyword>
<gene>
    <name evidence="1" type="ORF">SADUNF_Sadunf06G0197100</name>
</gene>
<reference evidence="1 2" key="1">
    <citation type="submission" date="2020-10" db="EMBL/GenBank/DDBJ databases">
        <title>Plant Genome Project.</title>
        <authorList>
            <person name="Zhang R.-G."/>
        </authorList>
    </citation>
    <scope>NUCLEOTIDE SEQUENCE [LARGE SCALE GENOMIC DNA]</scope>
    <source>
        <strain evidence="1">FAFU-HL-1</strain>
        <tissue evidence="1">Leaf</tissue>
    </source>
</reference>
<dbReference type="Proteomes" id="UP000657918">
    <property type="component" value="Unassembled WGS sequence"/>
</dbReference>